<evidence type="ECO:0000256" key="6">
    <source>
        <dbReference type="ARBA" id="ARBA00023049"/>
    </source>
</evidence>
<evidence type="ECO:0000256" key="3">
    <source>
        <dbReference type="ARBA" id="ARBA00022723"/>
    </source>
</evidence>
<evidence type="ECO:0000259" key="8">
    <source>
        <dbReference type="Pfam" id="PF01435"/>
    </source>
</evidence>
<dbReference type="EMBL" id="MTEJ01000103">
    <property type="protein sequence ID" value="OQX10830.1"/>
    <property type="molecule type" value="Genomic_DNA"/>
</dbReference>
<dbReference type="InterPro" id="IPR001915">
    <property type="entry name" value="Peptidase_M48"/>
</dbReference>
<keyword evidence="5" id="KW-0862">Zinc</keyword>
<dbReference type="AlphaFoldDB" id="A0A1Y1QPT1"/>
<evidence type="ECO:0000313" key="9">
    <source>
        <dbReference type="EMBL" id="OQX10830.1"/>
    </source>
</evidence>
<gene>
    <name evidence="9" type="ORF">BWK73_19235</name>
</gene>
<reference evidence="9 10" key="1">
    <citation type="submission" date="2017-01" db="EMBL/GenBank/DDBJ databases">
        <title>Novel large sulfur bacteria in the metagenomes of groundwater-fed chemosynthetic microbial mats in the Lake Huron basin.</title>
        <authorList>
            <person name="Sharrar A.M."/>
            <person name="Flood B.E."/>
            <person name="Bailey J.V."/>
            <person name="Jones D.S."/>
            <person name="Biddanda B."/>
            <person name="Ruberg S.A."/>
            <person name="Marcus D.N."/>
            <person name="Dick G.J."/>
        </authorList>
    </citation>
    <scope>NUCLEOTIDE SEQUENCE [LARGE SCALE GENOMIC DNA]</scope>
    <source>
        <strain evidence="9">A8</strain>
    </source>
</reference>
<name>A0A1Y1QPT1_9GAMM</name>
<accession>A0A1Y1QPT1</accession>
<keyword evidence="7" id="KW-0732">Signal</keyword>
<keyword evidence="4" id="KW-0378">Hydrolase</keyword>
<evidence type="ECO:0000256" key="4">
    <source>
        <dbReference type="ARBA" id="ARBA00022801"/>
    </source>
</evidence>
<dbReference type="Proteomes" id="UP000192491">
    <property type="component" value="Unassembled WGS sequence"/>
</dbReference>
<keyword evidence="6" id="KW-0482">Metalloprotease</keyword>
<evidence type="ECO:0000256" key="2">
    <source>
        <dbReference type="ARBA" id="ARBA00022670"/>
    </source>
</evidence>
<dbReference type="PANTHER" id="PTHR22726:SF1">
    <property type="entry name" value="METALLOENDOPEPTIDASE OMA1, MITOCHONDRIAL"/>
    <property type="match status" value="1"/>
</dbReference>
<dbReference type="Gene3D" id="3.30.2010.10">
    <property type="entry name" value="Metalloproteases ('zincins'), catalytic domain"/>
    <property type="match status" value="1"/>
</dbReference>
<keyword evidence="3" id="KW-0479">Metal-binding</keyword>
<evidence type="ECO:0000313" key="10">
    <source>
        <dbReference type="Proteomes" id="UP000192491"/>
    </source>
</evidence>
<organism evidence="9 10">
    <name type="scientific">Thiothrix lacustris</name>
    <dbReference type="NCBI Taxonomy" id="525917"/>
    <lineage>
        <taxon>Bacteria</taxon>
        <taxon>Pseudomonadati</taxon>
        <taxon>Pseudomonadota</taxon>
        <taxon>Gammaproteobacteria</taxon>
        <taxon>Thiotrichales</taxon>
        <taxon>Thiotrichaceae</taxon>
        <taxon>Thiothrix</taxon>
    </lineage>
</organism>
<dbReference type="PANTHER" id="PTHR22726">
    <property type="entry name" value="METALLOENDOPEPTIDASE OMA1"/>
    <property type="match status" value="1"/>
</dbReference>
<dbReference type="InterPro" id="IPR051156">
    <property type="entry name" value="Mito/Outer_Membr_Metalloprot"/>
</dbReference>
<evidence type="ECO:0000256" key="1">
    <source>
        <dbReference type="ARBA" id="ARBA00001947"/>
    </source>
</evidence>
<proteinExistence type="predicted"/>
<keyword evidence="2" id="KW-0645">Protease</keyword>
<dbReference type="GO" id="GO:0016020">
    <property type="term" value="C:membrane"/>
    <property type="evidence" value="ECO:0007669"/>
    <property type="project" value="TreeGrafter"/>
</dbReference>
<dbReference type="Pfam" id="PF01435">
    <property type="entry name" value="Peptidase_M48"/>
    <property type="match status" value="1"/>
</dbReference>
<feature type="chain" id="PRO_5013095881" description="Peptidase M48 domain-containing protein" evidence="7">
    <location>
        <begin position="24"/>
        <end position="475"/>
    </location>
</feature>
<feature type="signal peptide" evidence="7">
    <location>
        <begin position="1"/>
        <end position="23"/>
    </location>
</feature>
<comment type="cofactor">
    <cofactor evidence="1">
        <name>Zn(2+)</name>
        <dbReference type="ChEBI" id="CHEBI:29105"/>
    </cofactor>
</comment>
<protein>
    <recommendedName>
        <fullName evidence="8">Peptidase M48 domain-containing protein</fullName>
    </recommendedName>
</protein>
<dbReference type="GO" id="GO:0004222">
    <property type="term" value="F:metalloendopeptidase activity"/>
    <property type="evidence" value="ECO:0007669"/>
    <property type="project" value="InterPro"/>
</dbReference>
<evidence type="ECO:0000256" key="7">
    <source>
        <dbReference type="SAM" id="SignalP"/>
    </source>
</evidence>
<comment type="caution">
    <text evidence="9">The sequence shown here is derived from an EMBL/GenBank/DDBJ whole genome shotgun (WGS) entry which is preliminary data.</text>
</comment>
<feature type="domain" description="Peptidase M48" evidence="8">
    <location>
        <begin position="74"/>
        <end position="261"/>
    </location>
</feature>
<dbReference type="GO" id="GO:0051603">
    <property type="term" value="P:proteolysis involved in protein catabolic process"/>
    <property type="evidence" value="ECO:0007669"/>
    <property type="project" value="TreeGrafter"/>
</dbReference>
<sequence>MKKHALTLIIATCLWAGASPAFAELSLERPQIVLPDFGDPASSVLSSTNESHLGLKLLREVRGSDPTIEDPELSTWLQNLGKRLVARVPNGGQYYFVIAKNPEMNAYAMPGGVIVIHSGLILNTSSESELAAVVAHEIAHVSQRHIARMLADQRGSPLLTGLGVLAGAAAATKNPEAGEAIITGTIAAQAHSQLAFSRQAEAEADRVGLQILAGAGFDPGAMPSFLEKLDRRSNDKLYGNITKYVRTHPLSLDRVSDTRSRAAQMGGAKRPDDVSYLYAREKLRALLAPSSPAQAMGNANIAQYAQALRQLRAGNSPAALQALRGGAGALPVTLAMAQAHNQARQYEAAEALLLPLSRSHPGHEGVLAPLVEAMLASGKAAQAWQLLSQHRLQELSSLEFLEVRQRVAEAAGQGAEAYASAAERSLRMGEYKHARASLEQASRLPGTPAHTAARLQAMAGDISRMERQAKALDKF</sequence>
<evidence type="ECO:0000256" key="5">
    <source>
        <dbReference type="ARBA" id="ARBA00022833"/>
    </source>
</evidence>
<dbReference type="GO" id="GO:0046872">
    <property type="term" value="F:metal ion binding"/>
    <property type="evidence" value="ECO:0007669"/>
    <property type="project" value="UniProtKB-KW"/>
</dbReference>